<evidence type="ECO:0000313" key="2">
    <source>
        <dbReference type="Proteomes" id="UP000675881"/>
    </source>
</evidence>
<accession>A0A7R8CXQ3</accession>
<reference evidence="1" key="1">
    <citation type="submission" date="2021-02" db="EMBL/GenBank/DDBJ databases">
        <authorList>
            <person name="Bekaert M."/>
        </authorList>
    </citation>
    <scope>NUCLEOTIDE SEQUENCE</scope>
    <source>
        <strain evidence="1">IoA-00</strain>
    </source>
</reference>
<evidence type="ECO:0000313" key="1">
    <source>
        <dbReference type="EMBL" id="CAF2917101.1"/>
    </source>
</evidence>
<dbReference type="EMBL" id="HG994583">
    <property type="protein sequence ID" value="CAF2917101.1"/>
    <property type="molecule type" value="Genomic_DNA"/>
</dbReference>
<proteinExistence type="predicted"/>
<dbReference type="AlphaFoldDB" id="A0A7R8CXQ3"/>
<dbReference type="Proteomes" id="UP000675881">
    <property type="component" value="Chromosome 4"/>
</dbReference>
<gene>
    <name evidence="1" type="ORF">LSAA_8456</name>
</gene>
<organism evidence="1 2">
    <name type="scientific">Lepeophtheirus salmonis</name>
    <name type="common">Salmon louse</name>
    <name type="synonym">Caligus salmonis</name>
    <dbReference type="NCBI Taxonomy" id="72036"/>
    <lineage>
        <taxon>Eukaryota</taxon>
        <taxon>Metazoa</taxon>
        <taxon>Ecdysozoa</taxon>
        <taxon>Arthropoda</taxon>
        <taxon>Crustacea</taxon>
        <taxon>Multicrustacea</taxon>
        <taxon>Hexanauplia</taxon>
        <taxon>Copepoda</taxon>
        <taxon>Siphonostomatoida</taxon>
        <taxon>Caligidae</taxon>
        <taxon>Lepeophtheirus</taxon>
    </lineage>
</organism>
<keyword evidence="2" id="KW-1185">Reference proteome</keyword>
<sequence>MDSPRRLRNNSRQDVLHIPHFIEKVPVLWIIRRIGQHHGLSEYKGNFSVKDLAKIIIEAILPFWQMARIKKMVFNNSIQRFTKLHDKYALLRKYKGRAGESNRKKDEFMLELDSLFDNVAGYAIKEIMSNRLLSKEKMEEYI</sequence>
<name>A0A7R8CXQ3_LEPSM</name>
<protein>
    <submittedName>
        <fullName evidence="1">(salmon louse) hypothetical protein</fullName>
    </submittedName>
</protein>